<evidence type="ECO:0000313" key="2">
    <source>
        <dbReference type="Proteomes" id="UP000828390"/>
    </source>
</evidence>
<dbReference type="AlphaFoldDB" id="A0A9D4R3F2"/>
<sequence length="61" mass="6440">MIICGRSQNPYLHETDFRAPADDHAFESVFNPYIEQQSGEGCRCGGGCPSPAIGGFGGPPP</sequence>
<reference evidence="1" key="1">
    <citation type="journal article" date="2019" name="bioRxiv">
        <title>The Genome of the Zebra Mussel, Dreissena polymorpha: A Resource for Invasive Species Research.</title>
        <authorList>
            <person name="McCartney M.A."/>
            <person name="Auch B."/>
            <person name="Kono T."/>
            <person name="Mallez S."/>
            <person name="Zhang Y."/>
            <person name="Obille A."/>
            <person name="Becker A."/>
            <person name="Abrahante J.E."/>
            <person name="Garbe J."/>
            <person name="Badalamenti J.P."/>
            <person name="Herman A."/>
            <person name="Mangelson H."/>
            <person name="Liachko I."/>
            <person name="Sullivan S."/>
            <person name="Sone E.D."/>
            <person name="Koren S."/>
            <person name="Silverstein K.A.T."/>
            <person name="Beckman K.B."/>
            <person name="Gohl D.M."/>
        </authorList>
    </citation>
    <scope>NUCLEOTIDE SEQUENCE</scope>
    <source>
        <strain evidence="1">Duluth1</strain>
        <tissue evidence="1">Whole animal</tissue>
    </source>
</reference>
<accession>A0A9D4R3F2</accession>
<protein>
    <submittedName>
        <fullName evidence="1">Uncharacterized protein</fullName>
    </submittedName>
</protein>
<organism evidence="1 2">
    <name type="scientific">Dreissena polymorpha</name>
    <name type="common">Zebra mussel</name>
    <name type="synonym">Mytilus polymorpha</name>
    <dbReference type="NCBI Taxonomy" id="45954"/>
    <lineage>
        <taxon>Eukaryota</taxon>
        <taxon>Metazoa</taxon>
        <taxon>Spiralia</taxon>
        <taxon>Lophotrochozoa</taxon>
        <taxon>Mollusca</taxon>
        <taxon>Bivalvia</taxon>
        <taxon>Autobranchia</taxon>
        <taxon>Heteroconchia</taxon>
        <taxon>Euheterodonta</taxon>
        <taxon>Imparidentia</taxon>
        <taxon>Neoheterodontei</taxon>
        <taxon>Myida</taxon>
        <taxon>Dreissenoidea</taxon>
        <taxon>Dreissenidae</taxon>
        <taxon>Dreissena</taxon>
    </lineage>
</organism>
<comment type="caution">
    <text evidence="1">The sequence shown here is derived from an EMBL/GenBank/DDBJ whole genome shotgun (WGS) entry which is preliminary data.</text>
</comment>
<reference evidence="1" key="2">
    <citation type="submission" date="2020-11" db="EMBL/GenBank/DDBJ databases">
        <authorList>
            <person name="McCartney M.A."/>
            <person name="Auch B."/>
            <person name="Kono T."/>
            <person name="Mallez S."/>
            <person name="Becker A."/>
            <person name="Gohl D.M."/>
            <person name="Silverstein K.A.T."/>
            <person name="Koren S."/>
            <person name="Bechman K.B."/>
            <person name="Herman A."/>
            <person name="Abrahante J.E."/>
            <person name="Garbe J."/>
        </authorList>
    </citation>
    <scope>NUCLEOTIDE SEQUENCE</scope>
    <source>
        <strain evidence="1">Duluth1</strain>
        <tissue evidence="1">Whole animal</tissue>
    </source>
</reference>
<evidence type="ECO:0000313" key="1">
    <source>
        <dbReference type="EMBL" id="KAH3852542.1"/>
    </source>
</evidence>
<proteinExistence type="predicted"/>
<gene>
    <name evidence="1" type="ORF">DPMN_095053</name>
</gene>
<keyword evidence="2" id="KW-1185">Reference proteome</keyword>
<dbReference type="Proteomes" id="UP000828390">
    <property type="component" value="Unassembled WGS sequence"/>
</dbReference>
<name>A0A9D4R3F2_DREPO</name>
<dbReference type="EMBL" id="JAIWYP010000003">
    <property type="protein sequence ID" value="KAH3852542.1"/>
    <property type="molecule type" value="Genomic_DNA"/>
</dbReference>